<protein>
    <recommendedName>
        <fullName evidence="1">DUF4351 domain-containing protein</fullName>
    </recommendedName>
</protein>
<dbReference type="Proteomes" id="UP000218287">
    <property type="component" value="Chromosome"/>
</dbReference>
<dbReference type="InterPro" id="IPR025587">
    <property type="entry name" value="DUF4351"/>
</dbReference>
<dbReference type="Pfam" id="PF14261">
    <property type="entry name" value="DUF4351"/>
    <property type="match status" value="1"/>
</dbReference>
<accession>A0A1Z4GFI1</accession>
<evidence type="ECO:0000313" key="2">
    <source>
        <dbReference type="EMBL" id="BAY16098.1"/>
    </source>
</evidence>
<dbReference type="AlphaFoldDB" id="A0A1Z4GFI1"/>
<sequence>MRRDSIFYKLFQQFPGLLFELVDQPPSEAENYLFESVEIKETAFRIDGVFLPPANAASQVVFFAEVQFQKDEDLYHRFFSELFLFLYRHSIRYDDWFGVIIFPSRNLEPSNPRIHQALLQSNQVRRVYLDELGDLRQQPLGLALMLLTTTPETEAVEAARYLLEQAQQQSEQAIINLVTTIILYKFSTLSREEIEAMLGLISEEPRAIREAREQEARSLILRQLNRRVGTIDDELQRQIQALSLEQVEALGEALLDFVAIADLEAWLQT</sequence>
<dbReference type="EMBL" id="AP018174">
    <property type="protein sequence ID" value="BAY16098.1"/>
    <property type="molecule type" value="Genomic_DNA"/>
</dbReference>
<keyword evidence="3" id="KW-1185">Reference proteome</keyword>
<reference evidence="2 3" key="1">
    <citation type="submission" date="2017-06" db="EMBL/GenBank/DDBJ databases">
        <title>Genome sequencing of cyanobaciteial culture collection at National Institute for Environmental Studies (NIES).</title>
        <authorList>
            <person name="Hirose Y."/>
            <person name="Shimura Y."/>
            <person name="Fujisawa T."/>
            <person name="Nakamura Y."/>
            <person name="Kawachi M."/>
        </authorList>
    </citation>
    <scope>NUCLEOTIDE SEQUENCE [LARGE SCALE GENOMIC DNA]</scope>
    <source>
        <strain evidence="2 3">NIES-21</strain>
    </source>
</reference>
<dbReference type="PANTHER" id="PTHR35586:SF2">
    <property type="entry name" value="SLL1542 PROTEIN"/>
    <property type="match status" value="1"/>
</dbReference>
<dbReference type="OrthoDB" id="468313at2"/>
<organism evidence="2 3">
    <name type="scientific">Anabaenopsis circularis NIES-21</name>
    <dbReference type="NCBI Taxonomy" id="1085406"/>
    <lineage>
        <taxon>Bacteria</taxon>
        <taxon>Bacillati</taxon>
        <taxon>Cyanobacteriota</taxon>
        <taxon>Cyanophyceae</taxon>
        <taxon>Nostocales</taxon>
        <taxon>Nodulariaceae</taxon>
        <taxon>Anabaenopsis</taxon>
    </lineage>
</organism>
<dbReference type="PANTHER" id="PTHR35586">
    <property type="entry name" value="SLL1691 PROTEIN"/>
    <property type="match status" value="1"/>
</dbReference>
<name>A0A1Z4GFI1_9CYAN</name>
<feature type="domain" description="DUF4351" evidence="1">
    <location>
        <begin position="210"/>
        <end position="267"/>
    </location>
</feature>
<proteinExistence type="predicted"/>
<evidence type="ECO:0000313" key="3">
    <source>
        <dbReference type="Proteomes" id="UP000218287"/>
    </source>
</evidence>
<gene>
    <name evidence="2" type="ORF">NIES21_19210</name>
</gene>
<dbReference type="InterPro" id="IPR022573">
    <property type="entry name" value="DUF2887"/>
</dbReference>
<evidence type="ECO:0000259" key="1">
    <source>
        <dbReference type="Pfam" id="PF14261"/>
    </source>
</evidence>
<dbReference type="Pfam" id="PF11103">
    <property type="entry name" value="DUF2887"/>
    <property type="match status" value="1"/>
</dbReference>